<sequence length="280" mass="30898">MDKYRYDNRSDQWRKRRGAQWLRARLLAGVPKRLVFVTLAAMAAYVTQFVVQHSESAPDLNLSHWIGSTPAPIAGVASVIDGDTIEIHGQRIRFNGIDAPESGQQCDDAKGFRYQCGEKAAAALDGFLAESRPVQCSFVSWDHYGRFVGDCRRADGASVGSWMVENGQALDWPRYSRGAYASQQVKAEAAKVGLWVGTFQAPWAWRAEHRDSGQSASAPLFAAGNGGCNIKGNISADGERIYHMPGQKFYGVTKISEAKGERWFCSEDEALAAGWRRSKQ</sequence>
<dbReference type="Proteomes" id="UP000556329">
    <property type="component" value="Unassembled WGS sequence"/>
</dbReference>
<proteinExistence type="predicted"/>
<feature type="domain" description="TNase-like" evidence="1">
    <location>
        <begin position="70"/>
        <end position="197"/>
    </location>
</feature>
<dbReference type="EMBL" id="JACHEF010000017">
    <property type="protein sequence ID" value="MBB6414246.1"/>
    <property type="molecule type" value="Genomic_DNA"/>
</dbReference>
<evidence type="ECO:0000313" key="2">
    <source>
        <dbReference type="EMBL" id="MBB6414246.1"/>
    </source>
</evidence>
<accession>A0A841PGH7</accession>
<dbReference type="RefSeq" id="WP_343068326.1">
    <property type="nucleotide sequence ID" value="NZ_JACHEF010000017.1"/>
</dbReference>
<dbReference type="InterPro" id="IPR035437">
    <property type="entry name" value="SNase_OB-fold_sf"/>
</dbReference>
<dbReference type="AlphaFoldDB" id="A0A841PGH7"/>
<reference evidence="2 3" key="1">
    <citation type="submission" date="2020-08" db="EMBL/GenBank/DDBJ databases">
        <title>Genomic Encyclopedia of Type Strains, Phase IV (KMG-IV): sequencing the most valuable type-strain genomes for metagenomic binning, comparative biology and taxonomic classification.</title>
        <authorList>
            <person name="Goeker M."/>
        </authorList>
    </citation>
    <scope>NUCLEOTIDE SEQUENCE [LARGE SCALE GENOMIC DNA]</scope>
    <source>
        <strain evidence="2 3">DSM 100039</strain>
    </source>
</reference>
<name>A0A841PGH7_9HYPH</name>
<keyword evidence="2" id="KW-0255">Endonuclease</keyword>
<keyword evidence="2" id="KW-0540">Nuclease</keyword>
<organism evidence="2 3">
    <name type="scientific">Mesorhizobium sangaii</name>
    <dbReference type="NCBI Taxonomy" id="505389"/>
    <lineage>
        <taxon>Bacteria</taxon>
        <taxon>Pseudomonadati</taxon>
        <taxon>Pseudomonadota</taxon>
        <taxon>Alphaproteobacteria</taxon>
        <taxon>Hyphomicrobiales</taxon>
        <taxon>Phyllobacteriaceae</taxon>
        <taxon>Mesorhizobium</taxon>
    </lineage>
</organism>
<dbReference type="GO" id="GO:0004519">
    <property type="term" value="F:endonuclease activity"/>
    <property type="evidence" value="ECO:0007669"/>
    <property type="project" value="UniProtKB-KW"/>
</dbReference>
<dbReference type="SUPFAM" id="SSF50199">
    <property type="entry name" value="Staphylococcal nuclease"/>
    <property type="match status" value="1"/>
</dbReference>
<gene>
    <name evidence="2" type="ORF">HNQ71_006955</name>
</gene>
<dbReference type="InterPro" id="IPR016071">
    <property type="entry name" value="Staphylococal_nuclease_OB-fold"/>
</dbReference>
<evidence type="ECO:0000313" key="3">
    <source>
        <dbReference type="Proteomes" id="UP000556329"/>
    </source>
</evidence>
<dbReference type="PROSITE" id="PS50830">
    <property type="entry name" value="TNASE_3"/>
    <property type="match status" value="1"/>
</dbReference>
<evidence type="ECO:0000259" key="1">
    <source>
        <dbReference type="PROSITE" id="PS50830"/>
    </source>
</evidence>
<dbReference type="PANTHER" id="PTHR12302:SF26">
    <property type="entry name" value="BLR1266 PROTEIN"/>
    <property type="match status" value="1"/>
</dbReference>
<protein>
    <submittedName>
        <fullName evidence="2">Endonuclease YncB(Thermonuclease family)</fullName>
    </submittedName>
</protein>
<keyword evidence="3" id="KW-1185">Reference proteome</keyword>
<dbReference type="Gene3D" id="2.40.50.90">
    <property type="match status" value="1"/>
</dbReference>
<keyword evidence="2" id="KW-0378">Hydrolase</keyword>
<dbReference type="Pfam" id="PF00565">
    <property type="entry name" value="SNase"/>
    <property type="match status" value="1"/>
</dbReference>
<dbReference type="SMART" id="SM00318">
    <property type="entry name" value="SNc"/>
    <property type="match status" value="1"/>
</dbReference>
<dbReference type="PANTHER" id="PTHR12302">
    <property type="entry name" value="EBNA2 BINDING PROTEIN P100"/>
    <property type="match status" value="1"/>
</dbReference>
<comment type="caution">
    <text evidence="2">The sequence shown here is derived from an EMBL/GenBank/DDBJ whole genome shotgun (WGS) entry which is preliminary data.</text>
</comment>